<dbReference type="PANTHER" id="PTHR38015:SF1">
    <property type="entry name" value="OPINE DEHYDROGENASE DOMAIN-CONTAINING PROTEIN"/>
    <property type="match status" value="1"/>
</dbReference>
<dbReference type="SUPFAM" id="SSF48179">
    <property type="entry name" value="6-phosphogluconate dehydrogenase C-terminal domain-like"/>
    <property type="match status" value="1"/>
</dbReference>
<dbReference type="InterPro" id="IPR003421">
    <property type="entry name" value="Opine_DH"/>
</dbReference>
<dbReference type="EMBL" id="UINC01010623">
    <property type="protein sequence ID" value="SVA47182.1"/>
    <property type="molecule type" value="Genomic_DNA"/>
</dbReference>
<dbReference type="Pfam" id="PF02317">
    <property type="entry name" value="Octopine_DH"/>
    <property type="match status" value="1"/>
</dbReference>
<dbReference type="InterPro" id="IPR013332">
    <property type="entry name" value="KPR_N"/>
</dbReference>
<dbReference type="Pfam" id="PF02558">
    <property type="entry name" value="ApbA"/>
    <property type="match status" value="1"/>
</dbReference>
<feature type="domain" description="Ketopantoate reductase N-terminal" evidence="2">
    <location>
        <begin position="3"/>
        <end position="103"/>
    </location>
</feature>
<dbReference type="SUPFAM" id="SSF51735">
    <property type="entry name" value="NAD(P)-binding Rossmann-fold domains"/>
    <property type="match status" value="1"/>
</dbReference>
<evidence type="ECO:0000259" key="2">
    <source>
        <dbReference type="Pfam" id="PF02558"/>
    </source>
</evidence>
<dbReference type="AlphaFoldDB" id="A0A381W3Y4"/>
<sequence>MKVGIIGTGAIGLGSVALLLSLSHKPIFLWSASGKGTHAFKKNKQLISRGKVEGEFSPSVVKSAKELALKSDIIKLAVPAYAHKSVIDSISPFIESRHVITISSHASFSALYLSKKLSERKVNPLVIAWGTTILTGNKTGSTSVNISSIREKVDIATVPQGRINEGLKVCRNLFGDRFTEREGLLAIALSNLNPQNHLGIALCNLTRIEKGEVWEQTINITPSVARLLEQLDSERLAIADALGLKVRNIFEHFSLSFNVPLGSVSDMIKSMIENGHKGTGPATLDTRYVIEDVPYGLVPTVWLGKLTGCPAKLHEAGIILFNALYERDFFSENKLMPAINMESMSLNELKIISFNGV</sequence>
<dbReference type="InterPro" id="IPR036291">
    <property type="entry name" value="NAD(P)-bd_dom_sf"/>
</dbReference>
<reference evidence="3" key="1">
    <citation type="submission" date="2018-05" db="EMBL/GenBank/DDBJ databases">
        <authorList>
            <person name="Lanie J.A."/>
            <person name="Ng W.-L."/>
            <person name="Kazmierczak K.M."/>
            <person name="Andrzejewski T.M."/>
            <person name="Davidsen T.M."/>
            <person name="Wayne K.J."/>
            <person name="Tettelin H."/>
            <person name="Glass J.I."/>
            <person name="Rusch D."/>
            <person name="Podicherti R."/>
            <person name="Tsui H.-C.T."/>
            <person name="Winkler M.E."/>
        </authorList>
    </citation>
    <scope>NUCLEOTIDE SEQUENCE</scope>
</reference>
<organism evidence="3">
    <name type="scientific">marine metagenome</name>
    <dbReference type="NCBI Taxonomy" id="408172"/>
    <lineage>
        <taxon>unclassified sequences</taxon>
        <taxon>metagenomes</taxon>
        <taxon>ecological metagenomes</taxon>
    </lineage>
</organism>
<name>A0A381W3Y4_9ZZZZ</name>
<dbReference type="Gene3D" id="3.40.50.720">
    <property type="entry name" value="NAD(P)-binding Rossmann-like Domain"/>
    <property type="match status" value="1"/>
</dbReference>
<protein>
    <recommendedName>
        <fullName evidence="4">Opine dehydrogenase domain-containing protein</fullName>
    </recommendedName>
</protein>
<proteinExistence type="predicted"/>
<evidence type="ECO:0000313" key="3">
    <source>
        <dbReference type="EMBL" id="SVA47182.1"/>
    </source>
</evidence>
<evidence type="ECO:0000259" key="1">
    <source>
        <dbReference type="Pfam" id="PF02317"/>
    </source>
</evidence>
<gene>
    <name evidence="3" type="ORF">METZ01_LOCUS100036</name>
</gene>
<dbReference type="Gene3D" id="1.10.1040.10">
    <property type="entry name" value="N-(1-d-carboxylethyl)-l-norvaline Dehydrogenase, domain 2"/>
    <property type="match status" value="1"/>
</dbReference>
<dbReference type="PANTHER" id="PTHR38015">
    <property type="entry name" value="BLR6086 PROTEIN"/>
    <property type="match status" value="1"/>
</dbReference>
<evidence type="ECO:0008006" key="4">
    <source>
        <dbReference type="Google" id="ProtNLM"/>
    </source>
</evidence>
<accession>A0A381W3Y4</accession>
<dbReference type="InterPro" id="IPR008927">
    <property type="entry name" value="6-PGluconate_DH-like_C_sf"/>
</dbReference>
<dbReference type="InterPro" id="IPR051729">
    <property type="entry name" value="Opine/Lysopine_DH"/>
</dbReference>
<dbReference type="GO" id="GO:0016491">
    <property type="term" value="F:oxidoreductase activity"/>
    <property type="evidence" value="ECO:0007669"/>
    <property type="project" value="InterPro"/>
</dbReference>
<dbReference type="InterPro" id="IPR013328">
    <property type="entry name" value="6PGD_dom2"/>
</dbReference>
<feature type="domain" description="Opine dehydrogenase" evidence="1">
    <location>
        <begin position="182"/>
        <end position="324"/>
    </location>
</feature>